<organism evidence="2 3">
    <name type="scientific">Limnofasciculus baicalensis BBK-W-15</name>
    <dbReference type="NCBI Taxonomy" id="2699891"/>
    <lineage>
        <taxon>Bacteria</taxon>
        <taxon>Bacillati</taxon>
        <taxon>Cyanobacteriota</taxon>
        <taxon>Cyanophyceae</taxon>
        <taxon>Coleofasciculales</taxon>
        <taxon>Coleofasciculaceae</taxon>
        <taxon>Limnofasciculus</taxon>
        <taxon>Limnofasciculus baicalensis</taxon>
    </lineage>
</organism>
<dbReference type="AlphaFoldDB" id="A0AAE3GS74"/>
<name>A0AAE3GS74_9CYAN</name>
<dbReference type="EMBL" id="JAMZMM010000137">
    <property type="protein sequence ID" value="MCP2729716.1"/>
    <property type="molecule type" value="Genomic_DNA"/>
</dbReference>
<keyword evidence="1" id="KW-0812">Transmembrane</keyword>
<feature type="transmembrane region" description="Helical" evidence="1">
    <location>
        <begin position="36"/>
        <end position="57"/>
    </location>
</feature>
<keyword evidence="3" id="KW-1185">Reference proteome</keyword>
<keyword evidence="1" id="KW-0472">Membrane</keyword>
<accession>A0AAE3GS74</accession>
<protein>
    <submittedName>
        <fullName evidence="2">Uncharacterized protein</fullName>
    </submittedName>
</protein>
<keyword evidence="1" id="KW-1133">Transmembrane helix</keyword>
<proteinExistence type="predicted"/>
<feature type="transmembrane region" description="Helical" evidence="1">
    <location>
        <begin position="6"/>
        <end position="24"/>
    </location>
</feature>
<reference evidence="2" key="1">
    <citation type="submission" date="2022-06" db="EMBL/GenBank/DDBJ databases">
        <title>New cyanobacteria of genus Symplocastrum in benthos of Lake Baikal.</title>
        <authorList>
            <person name="Sorokovikova E."/>
            <person name="Tikhonova I."/>
            <person name="Krasnopeev A."/>
            <person name="Evseev P."/>
            <person name="Gladkikh A."/>
            <person name="Belykh O."/>
        </authorList>
    </citation>
    <scope>NUCLEOTIDE SEQUENCE</scope>
    <source>
        <strain evidence="2">BBK-W-15</strain>
    </source>
</reference>
<gene>
    <name evidence="2" type="ORF">NJ959_14780</name>
</gene>
<dbReference type="Proteomes" id="UP001204953">
    <property type="component" value="Unassembled WGS sequence"/>
</dbReference>
<comment type="caution">
    <text evidence="2">The sequence shown here is derived from an EMBL/GenBank/DDBJ whole genome shotgun (WGS) entry which is preliminary data.</text>
</comment>
<evidence type="ECO:0000313" key="2">
    <source>
        <dbReference type="EMBL" id="MCP2729716.1"/>
    </source>
</evidence>
<evidence type="ECO:0000256" key="1">
    <source>
        <dbReference type="SAM" id="Phobius"/>
    </source>
</evidence>
<sequence>MNQILLALYLLISAYLFRIWFNHYKQERNLSNEDKLLCLVTLLLGAVLWPIVLPIAYSKLLNKPKYRTPIFEMEVIEK</sequence>
<evidence type="ECO:0000313" key="3">
    <source>
        <dbReference type="Proteomes" id="UP001204953"/>
    </source>
</evidence>